<feature type="compositionally biased region" description="Pro residues" evidence="12">
    <location>
        <begin position="34"/>
        <end position="48"/>
    </location>
</feature>
<dbReference type="PANTHER" id="PTHR10774">
    <property type="entry name" value="EXTENDED SYNAPTOTAGMIN-RELATED"/>
    <property type="match status" value="1"/>
</dbReference>
<dbReference type="CDD" id="cd00030">
    <property type="entry name" value="C2"/>
    <property type="match status" value="1"/>
</dbReference>
<evidence type="ECO:0000256" key="6">
    <source>
        <dbReference type="ARBA" id="ARBA00022737"/>
    </source>
</evidence>
<feature type="compositionally biased region" description="Pro residues" evidence="12">
    <location>
        <begin position="452"/>
        <end position="462"/>
    </location>
</feature>
<comment type="subcellular location">
    <subcellularLocation>
        <location evidence="1">Membrane</location>
        <topology evidence="1">Single-pass membrane protein</topology>
    </subcellularLocation>
</comment>
<protein>
    <submittedName>
        <fullName evidence="15">Uncharacterized protein</fullName>
    </submittedName>
</protein>
<evidence type="ECO:0000256" key="1">
    <source>
        <dbReference type="ARBA" id="ARBA00004167"/>
    </source>
</evidence>
<keyword evidence="4" id="KW-0812">Transmembrane</keyword>
<organism evidence="15 16">
    <name type="scientific">Klebsormidium nitens</name>
    <name type="common">Green alga</name>
    <name type="synonym">Ulothrix nitens</name>
    <dbReference type="NCBI Taxonomy" id="105231"/>
    <lineage>
        <taxon>Eukaryota</taxon>
        <taxon>Viridiplantae</taxon>
        <taxon>Streptophyta</taxon>
        <taxon>Klebsormidiophyceae</taxon>
        <taxon>Klebsormidiales</taxon>
        <taxon>Klebsormidiaceae</taxon>
        <taxon>Klebsormidium</taxon>
    </lineage>
</organism>
<evidence type="ECO:0000259" key="14">
    <source>
        <dbReference type="PROSITE" id="PS51847"/>
    </source>
</evidence>
<dbReference type="InterPro" id="IPR039010">
    <property type="entry name" value="Synaptotagmin_SMP"/>
</dbReference>
<accession>A0A1Y1HXR7</accession>
<sequence length="488" mass="53266">MGGALQKCLGAPAPETTSRELPTNLAGPSDEPAPVSPPELAPAGPPAPLLNRNGMAEKGGVNGAPAAEHLSRISSVHEEPGLQQPVLTPTSIVHTAPPLDEAGPWEDVNWLNAFLQQSWPSLNEAASKVARESIDGILKQYQPDAIEVMRVKSLDLGEVPPVFQEVRVRTEHEPDEILLDVKLDWMKGKPTMVLEIKPRFSFALAIKLKDLDLVAWMRIAFKPLTGVLLPCFGAMTIAIQEEPHVNFQIEALGGVTNLIPGLDALIDSTVKGAIVDALQWPNRIVVPIIPREDNYKDLLFWPSGELRISSIACADLPTMRSLTDVAGVPDPIVWFYVRKKADRIIKTTPQINTRNPTWEEELKVMVEDPALQNLTVVIMDQEVLGRATFIGMAVIPLAGIADGEERNVSQDLHVEAFFMPEEQKAKAKNADQLRGNISFKMTWHKYLPEEVPPVPAPVPPKAPEMQPAPDTVSDIPVAAPATPATPEK</sequence>
<dbReference type="InterPro" id="IPR031468">
    <property type="entry name" value="SMP_LBD"/>
</dbReference>
<evidence type="ECO:0000259" key="13">
    <source>
        <dbReference type="PROSITE" id="PS50004"/>
    </source>
</evidence>
<feature type="domain" description="C2" evidence="13">
    <location>
        <begin position="280"/>
        <end position="412"/>
    </location>
</feature>
<proteinExistence type="inferred from homology"/>
<dbReference type="GO" id="GO:0008289">
    <property type="term" value="F:lipid binding"/>
    <property type="evidence" value="ECO:0007669"/>
    <property type="project" value="UniProtKB-KW"/>
</dbReference>
<dbReference type="Pfam" id="PF17047">
    <property type="entry name" value="SMP_LBD"/>
    <property type="match status" value="1"/>
</dbReference>
<evidence type="ECO:0000256" key="2">
    <source>
        <dbReference type="ARBA" id="ARBA00006996"/>
    </source>
</evidence>
<dbReference type="InterPro" id="IPR045050">
    <property type="entry name" value="Synaptotagmin_plant"/>
</dbReference>
<evidence type="ECO:0000256" key="9">
    <source>
        <dbReference type="ARBA" id="ARBA00023055"/>
    </source>
</evidence>
<feature type="domain" description="SMP-LTD" evidence="14">
    <location>
        <begin position="104"/>
        <end position="289"/>
    </location>
</feature>
<keyword evidence="7" id="KW-0106">Calcium</keyword>
<evidence type="ECO:0000256" key="7">
    <source>
        <dbReference type="ARBA" id="ARBA00022837"/>
    </source>
</evidence>
<dbReference type="Proteomes" id="UP000054558">
    <property type="component" value="Unassembled WGS sequence"/>
</dbReference>
<evidence type="ECO:0000256" key="11">
    <source>
        <dbReference type="ARBA" id="ARBA00023136"/>
    </source>
</evidence>
<evidence type="ECO:0000256" key="10">
    <source>
        <dbReference type="ARBA" id="ARBA00023121"/>
    </source>
</evidence>
<feature type="region of interest" description="Disordered" evidence="12">
    <location>
        <begin position="452"/>
        <end position="488"/>
    </location>
</feature>
<feature type="region of interest" description="Disordered" evidence="12">
    <location>
        <begin position="1"/>
        <end position="49"/>
    </location>
</feature>
<dbReference type="GO" id="GO:0006869">
    <property type="term" value="P:lipid transport"/>
    <property type="evidence" value="ECO:0007669"/>
    <property type="project" value="UniProtKB-KW"/>
</dbReference>
<evidence type="ECO:0000256" key="8">
    <source>
        <dbReference type="ARBA" id="ARBA00022989"/>
    </source>
</evidence>
<dbReference type="Pfam" id="PF00168">
    <property type="entry name" value="C2"/>
    <property type="match status" value="1"/>
</dbReference>
<dbReference type="PROSITE" id="PS51847">
    <property type="entry name" value="SMP"/>
    <property type="match status" value="1"/>
</dbReference>
<dbReference type="EMBL" id="DF237079">
    <property type="protein sequence ID" value="GAQ82953.1"/>
    <property type="molecule type" value="Genomic_DNA"/>
</dbReference>
<keyword evidence="10" id="KW-0446">Lipid-binding</keyword>
<keyword evidence="9" id="KW-0445">Lipid transport</keyword>
<dbReference type="OMA" id="LMVNEAP"/>
<keyword evidence="16" id="KW-1185">Reference proteome</keyword>
<dbReference type="Gene3D" id="2.60.40.150">
    <property type="entry name" value="C2 domain"/>
    <property type="match status" value="1"/>
</dbReference>
<dbReference type="GO" id="GO:0005783">
    <property type="term" value="C:endoplasmic reticulum"/>
    <property type="evidence" value="ECO:0000318"/>
    <property type="project" value="GO_Central"/>
</dbReference>
<name>A0A1Y1HXR7_KLENI</name>
<dbReference type="OrthoDB" id="1029639at2759"/>
<evidence type="ECO:0000256" key="12">
    <source>
        <dbReference type="SAM" id="MobiDB-lite"/>
    </source>
</evidence>
<dbReference type="SUPFAM" id="SSF49562">
    <property type="entry name" value="C2 domain (Calcium/lipid-binding domain, CaLB)"/>
    <property type="match status" value="1"/>
</dbReference>
<dbReference type="SMART" id="SM00239">
    <property type="entry name" value="C2"/>
    <property type="match status" value="1"/>
</dbReference>
<keyword evidence="11" id="KW-0472">Membrane</keyword>
<evidence type="ECO:0000313" key="15">
    <source>
        <dbReference type="EMBL" id="GAQ82953.1"/>
    </source>
</evidence>
<feature type="compositionally biased region" description="Low complexity" evidence="12">
    <location>
        <begin position="476"/>
        <end position="488"/>
    </location>
</feature>
<evidence type="ECO:0000256" key="4">
    <source>
        <dbReference type="ARBA" id="ARBA00022692"/>
    </source>
</evidence>
<dbReference type="InterPro" id="IPR035892">
    <property type="entry name" value="C2_domain_sf"/>
</dbReference>
<reference evidence="15 16" key="1">
    <citation type="journal article" date="2014" name="Nat. Commun.">
        <title>Klebsormidium flaccidum genome reveals primary factors for plant terrestrial adaptation.</title>
        <authorList>
            <person name="Hori K."/>
            <person name="Maruyama F."/>
            <person name="Fujisawa T."/>
            <person name="Togashi T."/>
            <person name="Yamamoto N."/>
            <person name="Seo M."/>
            <person name="Sato S."/>
            <person name="Yamada T."/>
            <person name="Mori H."/>
            <person name="Tajima N."/>
            <person name="Moriyama T."/>
            <person name="Ikeuchi M."/>
            <person name="Watanabe M."/>
            <person name="Wada H."/>
            <person name="Kobayashi K."/>
            <person name="Saito M."/>
            <person name="Masuda T."/>
            <person name="Sasaki-Sekimoto Y."/>
            <person name="Mashiguchi K."/>
            <person name="Awai K."/>
            <person name="Shimojima M."/>
            <person name="Masuda S."/>
            <person name="Iwai M."/>
            <person name="Nobusawa T."/>
            <person name="Narise T."/>
            <person name="Kondo S."/>
            <person name="Saito H."/>
            <person name="Sato R."/>
            <person name="Murakawa M."/>
            <person name="Ihara Y."/>
            <person name="Oshima-Yamada Y."/>
            <person name="Ohtaka K."/>
            <person name="Satoh M."/>
            <person name="Sonobe K."/>
            <person name="Ishii M."/>
            <person name="Ohtani R."/>
            <person name="Kanamori-Sato M."/>
            <person name="Honoki R."/>
            <person name="Miyazaki D."/>
            <person name="Mochizuki H."/>
            <person name="Umetsu J."/>
            <person name="Higashi K."/>
            <person name="Shibata D."/>
            <person name="Kamiya Y."/>
            <person name="Sato N."/>
            <person name="Nakamura Y."/>
            <person name="Tabata S."/>
            <person name="Ida S."/>
            <person name="Kurokawa K."/>
            <person name="Ohta H."/>
        </authorList>
    </citation>
    <scope>NUCLEOTIDE SEQUENCE [LARGE SCALE GENOMIC DNA]</scope>
    <source>
        <strain evidence="15 16">NIES-2285</strain>
    </source>
</reference>
<gene>
    <name evidence="15" type="ORF">KFL_001300160</name>
</gene>
<comment type="similarity">
    <text evidence="2">Belongs to the synaptotagmin family.</text>
</comment>
<dbReference type="CDD" id="cd21677">
    <property type="entry name" value="SMP_SYT"/>
    <property type="match status" value="1"/>
</dbReference>
<evidence type="ECO:0000256" key="5">
    <source>
        <dbReference type="ARBA" id="ARBA00022723"/>
    </source>
</evidence>
<dbReference type="PROSITE" id="PS50004">
    <property type="entry name" value="C2"/>
    <property type="match status" value="1"/>
</dbReference>
<dbReference type="PANTHER" id="PTHR10774:SF207">
    <property type="entry name" value="CALCIUM-DEPENDENT LIPID-BINDING PROTEIN"/>
    <property type="match status" value="1"/>
</dbReference>
<keyword evidence="3" id="KW-0813">Transport</keyword>
<keyword evidence="5" id="KW-0479">Metal-binding</keyword>
<dbReference type="AlphaFoldDB" id="A0A1Y1HXR7"/>
<dbReference type="InterPro" id="IPR000008">
    <property type="entry name" value="C2_dom"/>
</dbReference>
<dbReference type="GO" id="GO:0046872">
    <property type="term" value="F:metal ion binding"/>
    <property type="evidence" value="ECO:0007669"/>
    <property type="project" value="UniProtKB-KW"/>
</dbReference>
<dbReference type="STRING" id="105231.A0A1Y1HXR7"/>
<keyword evidence="8" id="KW-1133">Transmembrane helix</keyword>
<dbReference type="GO" id="GO:0016020">
    <property type="term" value="C:membrane"/>
    <property type="evidence" value="ECO:0007669"/>
    <property type="project" value="UniProtKB-SubCell"/>
</dbReference>
<evidence type="ECO:0000313" key="16">
    <source>
        <dbReference type="Proteomes" id="UP000054558"/>
    </source>
</evidence>
<evidence type="ECO:0000256" key="3">
    <source>
        <dbReference type="ARBA" id="ARBA00022448"/>
    </source>
</evidence>
<keyword evidence="6" id="KW-0677">Repeat</keyword>